<gene>
    <name evidence="2" type="ORF">PLEPLA_LOCUS43098</name>
</gene>
<protein>
    <submittedName>
        <fullName evidence="2">Uncharacterized protein</fullName>
    </submittedName>
</protein>
<keyword evidence="3" id="KW-1185">Reference proteome</keyword>
<evidence type="ECO:0000313" key="3">
    <source>
        <dbReference type="Proteomes" id="UP001153269"/>
    </source>
</evidence>
<evidence type="ECO:0000313" key="2">
    <source>
        <dbReference type="EMBL" id="CAB1455323.1"/>
    </source>
</evidence>
<accession>A0A9N7Z4J1</accession>
<organism evidence="2 3">
    <name type="scientific">Pleuronectes platessa</name>
    <name type="common">European plaice</name>
    <dbReference type="NCBI Taxonomy" id="8262"/>
    <lineage>
        <taxon>Eukaryota</taxon>
        <taxon>Metazoa</taxon>
        <taxon>Chordata</taxon>
        <taxon>Craniata</taxon>
        <taxon>Vertebrata</taxon>
        <taxon>Euteleostomi</taxon>
        <taxon>Actinopterygii</taxon>
        <taxon>Neopterygii</taxon>
        <taxon>Teleostei</taxon>
        <taxon>Neoteleostei</taxon>
        <taxon>Acanthomorphata</taxon>
        <taxon>Carangaria</taxon>
        <taxon>Pleuronectiformes</taxon>
        <taxon>Pleuronectoidei</taxon>
        <taxon>Pleuronectidae</taxon>
        <taxon>Pleuronectes</taxon>
    </lineage>
</organism>
<dbReference type="EMBL" id="CADEAL010004249">
    <property type="protein sequence ID" value="CAB1455323.1"/>
    <property type="molecule type" value="Genomic_DNA"/>
</dbReference>
<comment type="caution">
    <text evidence="2">The sequence shown here is derived from an EMBL/GenBank/DDBJ whole genome shotgun (WGS) entry which is preliminary data.</text>
</comment>
<proteinExistence type="predicted"/>
<sequence length="124" mass="13296">MEQGRSCHPPLLCPFIPPSLHPLHPDAGQLTFQGDGPLLAVECDISPHRSLHRAKSRHLLPPSIFPSKPSSSCVNRDGQMGNGGEREAGVQGAHFPFSPGKAGRGATFPFAQNDEEAHISNRDS</sequence>
<evidence type="ECO:0000256" key="1">
    <source>
        <dbReference type="SAM" id="MobiDB-lite"/>
    </source>
</evidence>
<dbReference type="AlphaFoldDB" id="A0A9N7Z4J1"/>
<feature type="compositionally biased region" description="Basic and acidic residues" evidence="1">
    <location>
        <begin position="115"/>
        <end position="124"/>
    </location>
</feature>
<reference evidence="2" key="1">
    <citation type="submission" date="2020-03" db="EMBL/GenBank/DDBJ databases">
        <authorList>
            <person name="Weist P."/>
        </authorList>
    </citation>
    <scope>NUCLEOTIDE SEQUENCE</scope>
</reference>
<feature type="compositionally biased region" description="Low complexity" evidence="1">
    <location>
        <begin position="61"/>
        <end position="72"/>
    </location>
</feature>
<dbReference type="Proteomes" id="UP001153269">
    <property type="component" value="Unassembled WGS sequence"/>
</dbReference>
<name>A0A9N7Z4J1_PLEPL</name>
<feature type="region of interest" description="Disordered" evidence="1">
    <location>
        <begin position="54"/>
        <end position="124"/>
    </location>
</feature>